<organism evidence="1 2">
    <name type="scientific">Amygdalobacter nucleatus</name>
    <dbReference type="NCBI Taxonomy" id="3029274"/>
    <lineage>
        <taxon>Bacteria</taxon>
        <taxon>Bacillati</taxon>
        <taxon>Bacillota</taxon>
        <taxon>Clostridia</taxon>
        <taxon>Eubacteriales</taxon>
        <taxon>Oscillospiraceae</taxon>
        <taxon>Amygdalobacter</taxon>
    </lineage>
</organism>
<keyword evidence="2" id="KW-1185">Reference proteome</keyword>
<proteinExistence type="predicted"/>
<comment type="caution">
    <text evidence="1">The sequence shown here is derived from an EMBL/GenBank/DDBJ whole genome shotgun (WGS) entry which is preliminary data.</text>
</comment>
<dbReference type="STRING" id="1497955.HMPREF1872_00261"/>
<protein>
    <submittedName>
        <fullName evidence="1">Uncharacterized protein</fullName>
    </submittedName>
</protein>
<gene>
    <name evidence="1" type="ORF">HMPREF1872_00261</name>
</gene>
<reference evidence="2" key="1">
    <citation type="submission" date="2016-01" db="EMBL/GenBank/DDBJ databases">
        <authorList>
            <person name="Mitreva M."/>
            <person name="Pepin K.H."/>
            <person name="Mihindukulasuriya K.A."/>
            <person name="Fulton R."/>
            <person name="Fronick C."/>
            <person name="O'Laughlin M."/>
            <person name="Miner T."/>
            <person name="Herter B."/>
            <person name="Rosa B.A."/>
            <person name="Cordes M."/>
            <person name="Tomlinson C."/>
            <person name="Wollam A."/>
            <person name="Palsikar V.B."/>
            <person name="Mardis E.R."/>
            <person name="Wilson R.K."/>
        </authorList>
    </citation>
    <scope>NUCLEOTIDE SEQUENCE [LARGE SCALE GENOMIC DNA]</scope>
    <source>
        <strain evidence="2">KA00274</strain>
    </source>
</reference>
<dbReference type="EMBL" id="LSCV01000002">
    <property type="protein sequence ID" value="KXB42573.1"/>
    <property type="molecule type" value="Genomic_DNA"/>
</dbReference>
<accession>A0A133YHB0</accession>
<sequence length="80" mass="9208">MDNAQSLTQKAAVRDLTRNVLISWGLLAEDKVGVIHPTNAYFFYEEKIISFRKFNVQCLKMKQGLYLLINANIKVLYGNK</sequence>
<dbReference type="Proteomes" id="UP000070080">
    <property type="component" value="Unassembled WGS sequence"/>
</dbReference>
<name>A0A133YHB0_9FIRM</name>
<dbReference type="AlphaFoldDB" id="A0A133YHB0"/>
<evidence type="ECO:0000313" key="1">
    <source>
        <dbReference type="EMBL" id="KXB42573.1"/>
    </source>
</evidence>
<evidence type="ECO:0000313" key="2">
    <source>
        <dbReference type="Proteomes" id="UP000070080"/>
    </source>
</evidence>